<dbReference type="InterPro" id="IPR012507">
    <property type="entry name" value="YibE_F"/>
</dbReference>
<reference evidence="3 4" key="1">
    <citation type="journal article" date="2009" name="Stand. Genomic Sci.">
        <title>Complete genome sequence of Jonesia denitrificans type strain (Prevot 55134).</title>
        <authorList>
            <person name="Pukall R."/>
            <person name="Gehrich-Schroter G."/>
            <person name="Lapidus A."/>
            <person name="Nolan M."/>
            <person name="Glavina Del Rio T."/>
            <person name="Lucas S."/>
            <person name="Chen F."/>
            <person name="Tice H."/>
            <person name="Pitluck S."/>
            <person name="Cheng J.F."/>
            <person name="Copeland A."/>
            <person name="Saunders E."/>
            <person name="Brettin T."/>
            <person name="Detter J.C."/>
            <person name="Bruce D."/>
            <person name="Goodwin L."/>
            <person name="Pati A."/>
            <person name="Ivanova N."/>
            <person name="Mavromatis K."/>
            <person name="Ovchinnikova G."/>
            <person name="Chen A."/>
            <person name="Palaniappan K."/>
            <person name="Land M."/>
            <person name="Hauser L."/>
            <person name="Chang Y.J."/>
            <person name="Jeffries C.D."/>
            <person name="Chain P."/>
            <person name="Goker M."/>
            <person name="Bristow J."/>
            <person name="Eisen J.A."/>
            <person name="Markowitz V."/>
            <person name="Hugenholtz P."/>
            <person name="Kyrpides N.C."/>
            <person name="Klenk H.P."/>
            <person name="Han C."/>
        </authorList>
    </citation>
    <scope>NUCLEOTIDE SEQUENCE [LARGE SCALE GENOMIC DNA]</scope>
    <source>
        <strain evidence="4">ATCC 14870 / DSM 20603 / BCRC 15368 / CIP 55.134 / JCM 11481 / NBRC 15587 / NCTC 10816 / Prevot 55134</strain>
    </source>
</reference>
<feature type="region of interest" description="Disordered" evidence="1">
    <location>
        <begin position="1"/>
        <end position="24"/>
    </location>
</feature>
<feature type="transmembrane region" description="Helical" evidence="2">
    <location>
        <begin position="192"/>
        <end position="213"/>
    </location>
</feature>
<proteinExistence type="predicted"/>
<organism evidence="3 4">
    <name type="scientific">Jonesia denitrificans (strain ATCC 14870 / DSM 20603 / BCRC 15368 / CIP 55.134 / JCM 11481 / NBRC 15587 / NCTC 10816 / Prevot 55134)</name>
    <name type="common">Listeria denitrificans</name>
    <dbReference type="NCBI Taxonomy" id="471856"/>
    <lineage>
        <taxon>Bacteria</taxon>
        <taxon>Bacillati</taxon>
        <taxon>Actinomycetota</taxon>
        <taxon>Actinomycetes</taxon>
        <taxon>Micrococcales</taxon>
        <taxon>Jonesiaceae</taxon>
        <taxon>Jonesia</taxon>
    </lineage>
</organism>
<evidence type="ECO:0000313" key="4">
    <source>
        <dbReference type="Proteomes" id="UP000000628"/>
    </source>
</evidence>
<feature type="transmembrane region" description="Helical" evidence="2">
    <location>
        <begin position="141"/>
        <end position="159"/>
    </location>
</feature>
<gene>
    <name evidence="3" type="ordered locus">Jden_2506</name>
</gene>
<accession>C7R390</accession>
<dbReference type="RefSeq" id="WP_015772749.1">
    <property type="nucleotide sequence ID" value="NC_013174.1"/>
</dbReference>
<keyword evidence="2" id="KW-1133">Transmembrane helix</keyword>
<feature type="compositionally biased region" description="Basic residues" evidence="1">
    <location>
        <begin position="1"/>
        <end position="18"/>
    </location>
</feature>
<dbReference type="AlphaFoldDB" id="C7R390"/>
<dbReference type="HOGENOM" id="CLU_028166_3_1_11"/>
<dbReference type="Proteomes" id="UP000000628">
    <property type="component" value="Chromosome"/>
</dbReference>
<name>C7R390_JONDD</name>
<dbReference type="PANTHER" id="PTHR41771">
    <property type="entry name" value="MEMBRANE PROTEIN-RELATED"/>
    <property type="match status" value="1"/>
</dbReference>
<dbReference type="PANTHER" id="PTHR41771:SF1">
    <property type="entry name" value="MEMBRANE PROTEIN"/>
    <property type="match status" value="1"/>
</dbReference>
<keyword evidence="4" id="KW-1185">Reference proteome</keyword>
<feature type="transmembrane region" description="Helical" evidence="2">
    <location>
        <begin position="320"/>
        <end position="342"/>
    </location>
</feature>
<evidence type="ECO:0000313" key="3">
    <source>
        <dbReference type="EMBL" id="ACV10138.1"/>
    </source>
</evidence>
<feature type="transmembrane region" description="Helical" evidence="2">
    <location>
        <begin position="166"/>
        <end position="186"/>
    </location>
</feature>
<feature type="transmembrane region" description="Helical" evidence="2">
    <location>
        <begin position="31"/>
        <end position="52"/>
    </location>
</feature>
<keyword evidence="2" id="KW-0812">Transmembrane</keyword>
<protein>
    <submittedName>
        <fullName evidence="3">YibE/F family protein</fullName>
    </submittedName>
</protein>
<evidence type="ECO:0000256" key="2">
    <source>
        <dbReference type="SAM" id="Phobius"/>
    </source>
</evidence>
<dbReference type="OrthoDB" id="5846312at2"/>
<feature type="transmembrane region" description="Helical" evidence="2">
    <location>
        <begin position="220"/>
        <end position="241"/>
    </location>
</feature>
<feature type="transmembrane region" description="Helical" evidence="2">
    <location>
        <begin position="362"/>
        <end position="384"/>
    </location>
</feature>
<dbReference type="STRING" id="471856.Jden_2506"/>
<dbReference type="KEGG" id="jde:Jden_2506"/>
<feature type="transmembrane region" description="Helical" evidence="2">
    <location>
        <begin position="261"/>
        <end position="279"/>
    </location>
</feature>
<sequence length="406" mass="43545">MPRRARPATVHTHGHTHSHGPAPRASRRVRITLAVLLIPMLLASVVGLVILWPHDAPERGTVVTMATPDAARTGTVTGPMTDDYLIPMKLDDEYGGENVWVMIGSEYANTGIDAGDRMRVQYIPEAEASGSAYVFQDFERGTPIAALTIFYCILVILVARWRGFASILGLLISFGVVVGFTLPALLVGSNPIATALVTAVIVMFFTLYIAHGFTARTSTALLGTIIGLVLTTFLSSWAVSSTNIVMLDEYLVQLGMMEPRISMRSVILCGVVLAGLGVLNDVTITQASAVWELKTVNPKLGTWELFTRGMRIGRDHIASTVYTITFAYLGAALPLLLIVSLVDQSVWITLTSGEIAVEVVRTLIGSIGLVLAIPITTLLGALSLTIGHHAEQPLTANDDATNPQFG</sequence>
<keyword evidence="2" id="KW-0472">Membrane</keyword>
<dbReference type="Pfam" id="PF07907">
    <property type="entry name" value="YibE_F"/>
    <property type="match status" value="1"/>
</dbReference>
<dbReference type="EMBL" id="CP001706">
    <property type="protein sequence ID" value="ACV10138.1"/>
    <property type="molecule type" value="Genomic_DNA"/>
</dbReference>
<evidence type="ECO:0000256" key="1">
    <source>
        <dbReference type="SAM" id="MobiDB-lite"/>
    </source>
</evidence>
<dbReference type="eggNOG" id="COG5438">
    <property type="taxonomic scope" value="Bacteria"/>
</dbReference>